<dbReference type="InterPro" id="IPR002178">
    <property type="entry name" value="PTS_EIIA_type-2_dom"/>
</dbReference>
<comment type="function">
    <text evidence="1">The phosphoenolpyruvate-dependent sugar phosphotransferase system (sugar PTS), a major carbohydrate active transport system, catalyzes the phosphorylation of incoming sugar substrates concomitantly with their translocation across the cell membrane. The enzyme II CmtAB PTS system is involved in D-mannitol transport.</text>
</comment>
<dbReference type="GO" id="GO:0005886">
    <property type="term" value="C:plasma membrane"/>
    <property type="evidence" value="ECO:0007669"/>
    <property type="project" value="TreeGrafter"/>
</dbReference>
<name>A0A0P6YHD7_9CHLR</name>
<evidence type="ECO:0000259" key="12">
    <source>
        <dbReference type="PROSITE" id="PS51094"/>
    </source>
</evidence>
<keyword evidence="8" id="KW-0418">Kinase</keyword>
<sequence>MPILSSETIRLGASAASKHEAIQQAGALLVASGCVSANYVAGMLQREQVISTYLGNGVAIPHGQHENMADVLRTGIAVVQFPAGVEWEPGELAYLVIGIAANADEHVGVLANLAEVIEDEQIVQHLAQTSDPLQILEHLGRAREEEAYNEERHHAGA</sequence>
<comment type="caution">
    <text evidence="13">The sequence shown here is derived from an EMBL/GenBank/DDBJ whole genome shotgun (WGS) entry which is preliminary data.</text>
</comment>
<organism evidence="13 14">
    <name type="scientific">Herpetosiphon geysericola</name>
    <dbReference type="NCBI Taxonomy" id="70996"/>
    <lineage>
        <taxon>Bacteria</taxon>
        <taxon>Bacillati</taxon>
        <taxon>Chloroflexota</taxon>
        <taxon>Chloroflexia</taxon>
        <taxon>Herpetosiphonales</taxon>
        <taxon>Herpetosiphonaceae</taxon>
        <taxon>Herpetosiphon</taxon>
    </lineage>
</organism>
<keyword evidence="14" id="KW-1185">Reference proteome</keyword>
<dbReference type="Proteomes" id="UP000050277">
    <property type="component" value="Unassembled WGS sequence"/>
</dbReference>
<proteinExistence type="predicted"/>
<evidence type="ECO:0000256" key="6">
    <source>
        <dbReference type="ARBA" id="ARBA00022679"/>
    </source>
</evidence>
<evidence type="ECO:0000256" key="5">
    <source>
        <dbReference type="ARBA" id="ARBA00022597"/>
    </source>
</evidence>
<dbReference type="RefSeq" id="WP_054532585.1">
    <property type="nucleotide sequence ID" value="NZ_LGKP01000004.1"/>
</dbReference>
<dbReference type="PROSITE" id="PS51094">
    <property type="entry name" value="PTS_EIIA_TYPE_2"/>
    <property type="match status" value="1"/>
</dbReference>
<evidence type="ECO:0000256" key="9">
    <source>
        <dbReference type="ARBA" id="ARBA00029908"/>
    </source>
</evidence>
<evidence type="ECO:0000256" key="7">
    <source>
        <dbReference type="ARBA" id="ARBA00022683"/>
    </source>
</evidence>
<dbReference type="Pfam" id="PF00359">
    <property type="entry name" value="PTS_EIIA_2"/>
    <property type="match status" value="1"/>
</dbReference>
<evidence type="ECO:0000256" key="8">
    <source>
        <dbReference type="ARBA" id="ARBA00022777"/>
    </source>
</evidence>
<dbReference type="GO" id="GO:0009401">
    <property type="term" value="P:phosphoenolpyruvate-dependent sugar phosphotransferase system"/>
    <property type="evidence" value="ECO:0007669"/>
    <property type="project" value="UniProtKB-KW"/>
</dbReference>
<dbReference type="CDD" id="cd00211">
    <property type="entry name" value="PTS_IIA_fru"/>
    <property type="match status" value="1"/>
</dbReference>
<keyword evidence="4" id="KW-0597">Phosphoprotein</keyword>
<dbReference type="PANTHER" id="PTHR30181:SF2">
    <property type="entry name" value="PTS SYSTEM MANNITOL-SPECIFIC EIICBA COMPONENT"/>
    <property type="match status" value="1"/>
</dbReference>
<keyword evidence="6" id="KW-0808">Transferase</keyword>
<evidence type="ECO:0000256" key="3">
    <source>
        <dbReference type="ARBA" id="ARBA00022448"/>
    </source>
</evidence>
<dbReference type="STRING" id="70996.SE18_01175"/>
<evidence type="ECO:0000313" key="13">
    <source>
        <dbReference type="EMBL" id="KPL91637.1"/>
    </source>
</evidence>
<evidence type="ECO:0000256" key="4">
    <source>
        <dbReference type="ARBA" id="ARBA00022553"/>
    </source>
</evidence>
<reference evidence="13 14" key="1">
    <citation type="submission" date="2015-07" db="EMBL/GenBank/DDBJ databases">
        <title>Whole genome sequence of Herpetosiphon geysericola DSM 7119.</title>
        <authorList>
            <person name="Hemp J."/>
            <person name="Ward L.M."/>
            <person name="Pace L.A."/>
            <person name="Fischer W.W."/>
        </authorList>
    </citation>
    <scope>NUCLEOTIDE SEQUENCE [LARGE SCALE GENOMIC DNA]</scope>
    <source>
        <strain evidence="13 14">DSM 7119</strain>
    </source>
</reference>
<dbReference type="SUPFAM" id="SSF55804">
    <property type="entry name" value="Phoshotransferase/anion transport protein"/>
    <property type="match status" value="1"/>
</dbReference>
<evidence type="ECO:0000256" key="2">
    <source>
        <dbReference type="ARBA" id="ARBA00014783"/>
    </source>
</evidence>
<dbReference type="EMBL" id="LGKP01000004">
    <property type="protein sequence ID" value="KPL91637.1"/>
    <property type="molecule type" value="Genomic_DNA"/>
</dbReference>
<protein>
    <recommendedName>
        <fullName evidence="2">Mannitol-specific phosphotransferase enzyme IIA component</fullName>
    </recommendedName>
    <alternativeName>
        <fullName evidence="10">EIIA</fullName>
    </alternativeName>
    <alternativeName>
        <fullName evidence="11">EIII</fullName>
    </alternativeName>
    <alternativeName>
        <fullName evidence="9">PTS system mannitol-specific EIIA component</fullName>
    </alternativeName>
</protein>
<evidence type="ECO:0000256" key="10">
    <source>
        <dbReference type="ARBA" id="ARBA00030956"/>
    </source>
</evidence>
<evidence type="ECO:0000256" key="11">
    <source>
        <dbReference type="ARBA" id="ARBA00030962"/>
    </source>
</evidence>
<keyword evidence="3" id="KW-0813">Transport</keyword>
<keyword evidence="7" id="KW-0598">Phosphotransferase system</keyword>
<dbReference type="Gene3D" id="3.40.930.10">
    <property type="entry name" value="Mannitol-specific EII, Chain A"/>
    <property type="match status" value="1"/>
</dbReference>
<keyword evidence="5" id="KW-0762">Sugar transport</keyword>
<dbReference type="GO" id="GO:0090563">
    <property type="term" value="F:protein-phosphocysteine-sugar phosphotransferase activity"/>
    <property type="evidence" value="ECO:0007669"/>
    <property type="project" value="TreeGrafter"/>
</dbReference>
<accession>A0A0P6YHD7</accession>
<dbReference type="PANTHER" id="PTHR30181">
    <property type="entry name" value="MANNITOL PERMEASE IIC COMPONENT"/>
    <property type="match status" value="1"/>
</dbReference>
<dbReference type="AlphaFoldDB" id="A0A0P6YHD7"/>
<dbReference type="InterPro" id="IPR016152">
    <property type="entry name" value="PTrfase/Anion_transptr"/>
</dbReference>
<gene>
    <name evidence="13" type="ORF">SE18_01175</name>
</gene>
<evidence type="ECO:0000256" key="1">
    <source>
        <dbReference type="ARBA" id="ARBA00002434"/>
    </source>
</evidence>
<evidence type="ECO:0000313" key="14">
    <source>
        <dbReference type="Proteomes" id="UP000050277"/>
    </source>
</evidence>
<dbReference type="PROSITE" id="PS00372">
    <property type="entry name" value="PTS_EIIA_TYPE_2_HIS"/>
    <property type="match status" value="1"/>
</dbReference>
<dbReference type="GO" id="GO:0016301">
    <property type="term" value="F:kinase activity"/>
    <property type="evidence" value="ECO:0007669"/>
    <property type="project" value="UniProtKB-KW"/>
</dbReference>
<feature type="domain" description="PTS EIIA type-2" evidence="12">
    <location>
        <begin position="2"/>
        <end position="142"/>
    </location>
</feature>
<dbReference type="InterPro" id="IPR050893">
    <property type="entry name" value="Sugar_PTS"/>
</dbReference>